<protein>
    <submittedName>
        <fullName evidence="2">Uncharacterized protein</fullName>
    </submittedName>
</protein>
<feature type="region of interest" description="Disordered" evidence="1">
    <location>
        <begin position="30"/>
        <end position="51"/>
    </location>
</feature>
<organism evidence="2 3">
    <name type="scientific">Solea senegalensis</name>
    <name type="common">Senegalese sole</name>
    <dbReference type="NCBI Taxonomy" id="28829"/>
    <lineage>
        <taxon>Eukaryota</taxon>
        <taxon>Metazoa</taxon>
        <taxon>Chordata</taxon>
        <taxon>Craniata</taxon>
        <taxon>Vertebrata</taxon>
        <taxon>Euteleostomi</taxon>
        <taxon>Actinopterygii</taxon>
        <taxon>Neopterygii</taxon>
        <taxon>Teleostei</taxon>
        <taxon>Neoteleostei</taxon>
        <taxon>Acanthomorphata</taxon>
        <taxon>Carangaria</taxon>
        <taxon>Pleuronectiformes</taxon>
        <taxon>Pleuronectoidei</taxon>
        <taxon>Soleidae</taxon>
        <taxon>Solea</taxon>
    </lineage>
</organism>
<comment type="caution">
    <text evidence="2">The sequence shown here is derived from an EMBL/GenBank/DDBJ whole genome shotgun (WGS) entry which is preliminary data.</text>
</comment>
<accession>A0AAV6RVS6</accession>
<sequence length="274" mass="29577">MTNPECVVPPGHQRPAGLTGLARCGLRPHLESPASKTVGREVGAEGPTPANKTRIKTVGWWRPRPHHLSVLMRLPFAAQCNIKYLTFDLSHPSSHSLPCPSSPLLTCPVPVLSLPLLTCPVPPPLTALSLPLLLLPLPLSSPSLTCPAPSPPHYLPCPSSPHYLPSPPLLSSHSLASSNLTSCYLAHPCKAVPDLWAAIVFIINRFQEDSVQLESDDDDDGRPGSWIIRFLQRRKPRASSVSLTSPSRVDVAQRCVHTGRTSHLSHPSFPGAGR</sequence>
<name>A0AAV6RVS6_SOLSE</name>
<dbReference type="AlphaFoldDB" id="A0AAV6RVS6"/>
<reference evidence="2 3" key="1">
    <citation type="journal article" date="2021" name="Sci. Rep.">
        <title>Chromosome anchoring in Senegalese sole (Solea senegalensis) reveals sex-associated markers and genome rearrangements in flatfish.</title>
        <authorList>
            <person name="Guerrero-Cozar I."/>
            <person name="Gomez-Garrido J."/>
            <person name="Berbel C."/>
            <person name="Martinez-Blanch J.F."/>
            <person name="Alioto T."/>
            <person name="Claros M.G."/>
            <person name="Gagnaire P.A."/>
            <person name="Manchado M."/>
        </authorList>
    </citation>
    <scope>NUCLEOTIDE SEQUENCE [LARGE SCALE GENOMIC DNA]</scope>
    <source>
        <strain evidence="2">Sse05_10M</strain>
    </source>
</reference>
<dbReference type="Proteomes" id="UP000693946">
    <property type="component" value="Linkage Group LG16"/>
</dbReference>
<gene>
    <name evidence="2" type="ORF">JOB18_001269</name>
</gene>
<dbReference type="EMBL" id="JAGKHQ010000008">
    <property type="protein sequence ID" value="KAG7509658.1"/>
    <property type="molecule type" value="Genomic_DNA"/>
</dbReference>
<evidence type="ECO:0000256" key="1">
    <source>
        <dbReference type="SAM" id="MobiDB-lite"/>
    </source>
</evidence>
<evidence type="ECO:0000313" key="3">
    <source>
        <dbReference type="Proteomes" id="UP000693946"/>
    </source>
</evidence>
<evidence type="ECO:0000313" key="2">
    <source>
        <dbReference type="EMBL" id="KAG7509658.1"/>
    </source>
</evidence>
<proteinExistence type="predicted"/>
<keyword evidence="3" id="KW-1185">Reference proteome</keyword>